<evidence type="ECO:0000313" key="2">
    <source>
        <dbReference type="Proteomes" id="UP000440578"/>
    </source>
</evidence>
<dbReference type="EMBL" id="VIIS01001001">
    <property type="protein sequence ID" value="KAF0302913.1"/>
    <property type="molecule type" value="Genomic_DNA"/>
</dbReference>
<evidence type="ECO:0000313" key="1">
    <source>
        <dbReference type="EMBL" id="KAF0302913.1"/>
    </source>
</evidence>
<accession>A0A6A4WAB1</accession>
<protein>
    <submittedName>
        <fullName evidence="1">Serine/threonine-protein phosphatase 4 regulatory subunit 4</fullName>
    </submittedName>
</protein>
<sequence length="133" mass="13950">MWTDSPWRTRMPLPLQLRVGLDGQSLPAAEGGEALCDVPDGAGDAGQRAAVAEGVPRLLGSDPAGCLSEVVPRVTAALPSSPPDFQRAASASFLAVLRRELLPQSTFTQTFLQSILISVDSNDPGKGVRGRRG</sequence>
<reference evidence="1 2" key="1">
    <citation type="submission" date="2019-07" db="EMBL/GenBank/DDBJ databases">
        <title>Draft genome assembly of a fouling barnacle, Amphibalanus amphitrite (Darwin, 1854): The first reference genome for Thecostraca.</title>
        <authorList>
            <person name="Kim W."/>
        </authorList>
    </citation>
    <scope>NUCLEOTIDE SEQUENCE [LARGE SCALE GENOMIC DNA]</scope>
    <source>
        <strain evidence="1">SNU_AA5</strain>
        <tissue evidence="1">Soma without cirri and trophi</tissue>
    </source>
</reference>
<gene>
    <name evidence="1" type="primary">Ppp4r4_0</name>
    <name evidence="1" type="ORF">FJT64_025080</name>
</gene>
<dbReference type="AlphaFoldDB" id="A0A6A4WAB1"/>
<organism evidence="1 2">
    <name type="scientific">Amphibalanus amphitrite</name>
    <name type="common">Striped barnacle</name>
    <name type="synonym">Balanus amphitrite</name>
    <dbReference type="NCBI Taxonomy" id="1232801"/>
    <lineage>
        <taxon>Eukaryota</taxon>
        <taxon>Metazoa</taxon>
        <taxon>Ecdysozoa</taxon>
        <taxon>Arthropoda</taxon>
        <taxon>Crustacea</taxon>
        <taxon>Multicrustacea</taxon>
        <taxon>Cirripedia</taxon>
        <taxon>Thoracica</taxon>
        <taxon>Thoracicalcarea</taxon>
        <taxon>Balanomorpha</taxon>
        <taxon>Balanoidea</taxon>
        <taxon>Balanidae</taxon>
        <taxon>Amphibalaninae</taxon>
        <taxon>Amphibalanus</taxon>
    </lineage>
</organism>
<comment type="caution">
    <text evidence="1">The sequence shown here is derived from an EMBL/GenBank/DDBJ whole genome shotgun (WGS) entry which is preliminary data.</text>
</comment>
<keyword evidence="2" id="KW-1185">Reference proteome</keyword>
<proteinExistence type="predicted"/>
<dbReference type="Proteomes" id="UP000440578">
    <property type="component" value="Unassembled WGS sequence"/>
</dbReference>
<dbReference type="OrthoDB" id="340346at2759"/>
<name>A0A6A4WAB1_AMPAM</name>